<keyword evidence="6" id="KW-0479">Metal-binding</keyword>
<dbReference type="SUPFAM" id="SSF56300">
    <property type="entry name" value="Metallo-dependent phosphatases"/>
    <property type="match status" value="1"/>
</dbReference>
<dbReference type="GO" id="GO:0016788">
    <property type="term" value="F:hydrolase activity, acting on ester bonds"/>
    <property type="evidence" value="ECO:0007669"/>
    <property type="project" value="TreeGrafter"/>
</dbReference>
<dbReference type="PANTHER" id="PTHR32440">
    <property type="entry name" value="PHOSPHATASE DCR2-RELATED-RELATED"/>
    <property type="match status" value="1"/>
</dbReference>
<evidence type="ECO:0000256" key="8">
    <source>
        <dbReference type="ARBA" id="ARBA00022833"/>
    </source>
</evidence>
<evidence type="ECO:0000256" key="6">
    <source>
        <dbReference type="ARBA" id="ARBA00022723"/>
    </source>
</evidence>
<evidence type="ECO:0000256" key="5">
    <source>
        <dbReference type="ARBA" id="ARBA00022525"/>
    </source>
</evidence>
<evidence type="ECO:0000256" key="9">
    <source>
        <dbReference type="ARBA" id="ARBA00023004"/>
    </source>
</evidence>
<evidence type="ECO:0000256" key="11">
    <source>
        <dbReference type="SAM" id="SignalP"/>
    </source>
</evidence>
<keyword evidence="8" id="KW-0862">Zinc</keyword>
<dbReference type="Gene3D" id="3.60.21.10">
    <property type="match status" value="1"/>
</dbReference>
<dbReference type="CDD" id="cd07383">
    <property type="entry name" value="MPP_Dcr2"/>
    <property type="match status" value="1"/>
</dbReference>
<feature type="signal peptide" evidence="11">
    <location>
        <begin position="1"/>
        <end position="17"/>
    </location>
</feature>
<reference evidence="13" key="1">
    <citation type="submission" date="2021-08" db="EMBL/GenBank/DDBJ databases">
        <title>WGS assembly of Ceratopteris richardii.</title>
        <authorList>
            <person name="Marchant D.B."/>
            <person name="Chen G."/>
            <person name="Jenkins J."/>
            <person name="Shu S."/>
            <person name="Leebens-Mack J."/>
            <person name="Grimwood J."/>
            <person name="Schmutz J."/>
            <person name="Soltis P."/>
            <person name="Soltis D."/>
            <person name="Chen Z.-H."/>
        </authorList>
    </citation>
    <scope>NUCLEOTIDE SEQUENCE</scope>
    <source>
        <strain evidence="13">Whitten #5841</strain>
        <tissue evidence="13">Leaf</tissue>
    </source>
</reference>
<dbReference type="PIRSF" id="PIRSF030250">
    <property type="entry name" value="Ptase_At2g46880"/>
    <property type="match status" value="1"/>
</dbReference>
<sequence>MGLFFLFLCAFLQFSTASPLRFNSKTGQFKILQVADMHYANGAKTSCLDVLSTEYGTCSDLNTTTFINRLIDAEKPDLIVFTGDNIFGADCDDSAASQVAAFAPAVNAHIPWAAVLGNHDQEGDLDRFHLMQHIVSMDYSVSQINPPSMTLSMSPEGDAYQSNIFQASIDGYGNYHLKVSGPQGSSLSKKSMLNLFFLDSGDYSTVDTISGYGWIKASQQFWFSQTAAELQAEFRSAPHSQNTSAPSFVYFHIPVREFVEFGESNMTGIRQEGIGSSDLNSGFFSAMVEAGVKAAFVGHDHVNDFCGRLNGVNLCYGGGFGYHAYGLAGWPRRARFVLVSLGKGDDGEWSGVQEITTWKRLDDDELSIVNKQLL</sequence>
<dbReference type="GO" id="GO:0005576">
    <property type="term" value="C:extracellular region"/>
    <property type="evidence" value="ECO:0007669"/>
    <property type="project" value="UniProtKB-SubCell"/>
</dbReference>
<dbReference type="GO" id="GO:0005737">
    <property type="term" value="C:cytoplasm"/>
    <property type="evidence" value="ECO:0007669"/>
    <property type="project" value="TreeGrafter"/>
</dbReference>
<comment type="cofactor">
    <cofactor evidence="1">
        <name>Zn(2+)</name>
        <dbReference type="ChEBI" id="CHEBI:29105"/>
    </cofactor>
</comment>
<evidence type="ECO:0000313" key="14">
    <source>
        <dbReference type="Proteomes" id="UP000825935"/>
    </source>
</evidence>
<dbReference type="InterPro" id="IPR004843">
    <property type="entry name" value="Calcineurin-like_PHP"/>
</dbReference>
<dbReference type="FunFam" id="3.60.21.10:FF:000038">
    <property type="entry name" value="Probable inactive purple acid phosphatase 29"/>
    <property type="match status" value="1"/>
</dbReference>
<keyword evidence="5" id="KW-0964">Secreted</keyword>
<keyword evidence="14" id="KW-1185">Reference proteome</keyword>
<feature type="domain" description="Calcineurin-like phosphoesterase" evidence="12">
    <location>
        <begin position="29"/>
        <end position="302"/>
    </location>
</feature>
<evidence type="ECO:0000256" key="7">
    <source>
        <dbReference type="ARBA" id="ARBA00022729"/>
    </source>
</evidence>
<protein>
    <recommendedName>
        <fullName evidence="12">Calcineurin-like phosphoesterase domain-containing protein</fullName>
    </recommendedName>
</protein>
<comment type="similarity">
    <text evidence="3">Belongs to the metallophosphoesterase superfamily. Purple acid phosphatase family.</text>
</comment>
<evidence type="ECO:0000256" key="4">
    <source>
        <dbReference type="ARBA" id="ARBA00011738"/>
    </source>
</evidence>
<dbReference type="Proteomes" id="UP000825935">
    <property type="component" value="Chromosome 3"/>
</dbReference>
<name>A0A8T2V6Q9_CERRI</name>
<comment type="caution">
    <text evidence="13">The sequence shown here is derived from an EMBL/GenBank/DDBJ whole genome shotgun (WGS) entry which is preliminary data.</text>
</comment>
<dbReference type="AlphaFoldDB" id="A0A8T2V6Q9"/>
<keyword evidence="9" id="KW-0408">Iron</keyword>
<proteinExistence type="inferred from homology"/>
<dbReference type="EMBL" id="CM035408">
    <property type="protein sequence ID" value="KAH7441435.1"/>
    <property type="molecule type" value="Genomic_DNA"/>
</dbReference>
<comment type="subunit">
    <text evidence="4">Homodimer.</text>
</comment>
<keyword evidence="10" id="KW-0325">Glycoprotein</keyword>
<evidence type="ECO:0000256" key="10">
    <source>
        <dbReference type="ARBA" id="ARBA00023180"/>
    </source>
</evidence>
<evidence type="ECO:0000313" key="13">
    <source>
        <dbReference type="EMBL" id="KAH7441435.1"/>
    </source>
</evidence>
<evidence type="ECO:0000259" key="12">
    <source>
        <dbReference type="Pfam" id="PF00149"/>
    </source>
</evidence>
<evidence type="ECO:0000256" key="1">
    <source>
        <dbReference type="ARBA" id="ARBA00001947"/>
    </source>
</evidence>
<evidence type="ECO:0000256" key="2">
    <source>
        <dbReference type="ARBA" id="ARBA00004613"/>
    </source>
</evidence>
<dbReference type="InterPro" id="IPR029052">
    <property type="entry name" value="Metallo-depent_PP-like"/>
</dbReference>
<accession>A0A8T2V6Q9</accession>
<comment type="subcellular location">
    <subcellularLocation>
        <location evidence="2">Secreted</location>
    </subcellularLocation>
</comment>
<organism evidence="13 14">
    <name type="scientific">Ceratopteris richardii</name>
    <name type="common">Triangle waterfern</name>
    <dbReference type="NCBI Taxonomy" id="49495"/>
    <lineage>
        <taxon>Eukaryota</taxon>
        <taxon>Viridiplantae</taxon>
        <taxon>Streptophyta</taxon>
        <taxon>Embryophyta</taxon>
        <taxon>Tracheophyta</taxon>
        <taxon>Polypodiopsida</taxon>
        <taxon>Polypodiidae</taxon>
        <taxon>Polypodiales</taxon>
        <taxon>Pteridineae</taxon>
        <taxon>Pteridaceae</taxon>
        <taxon>Parkerioideae</taxon>
        <taxon>Ceratopteris</taxon>
    </lineage>
</organism>
<keyword evidence="7 11" id="KW-0732">Signal</keyword>
<dbReference type="Pfam" id="PF00149">
    <property type="entry name" value="Metallophos"/>
    <property type="match status" value="1"/>
</dbReference>
<evidence type="ECO:0000256" key="3">
    <source>
        <dbReference type="ARBA" id="ARBA00008723"/>
    </source>
</evidence>
<dbReference type="OMA" id="HIVPMEY"/>
<dbReference type="OrthoDB" id="783096at2759"/>
<dbReference type="PANTHER" id="PTHR32440:SF0">
    <property type="entry name" value="PHOSPHATASE DCR2-RELATED"/>
    <property type="match status" value="1"/>
</dbReference>
<dbReference type="GO" id="GO:0046872">
    <property type="term" value="F:metal ion binding"/>
    <property type="evidence" value="ECO:0007669"/>
    <property type="project" value="UniProtKB-KW"/>
</dbReference>
<dbReference type="InterPro" id="IPR011230">
    <property type="entry name" value="PAP14/16/28/29"/>
</dbReference>
<feature type="chain" id="PRO_5035828227" description="Calcineurin-like phosphoesterase domain-containing protein" evidence="11">
    <location>
        <begin position="18"/>
        <end position="374"/>
    </location>
</feature>
<gene>
    <name evidence="13" type="ORF">KP509_03G038200</name>
</gene>